<evidence type="ECO:0000256" key="1">
    <source>
        <dbReference type="ARBA" id="ARBA00010465"/>
    </source>
</evidence>
<protein>
    <recommendedName>
        <fullName evidence="2">SWR1-complex protein 5</fullName>
    </recommendedName>
</protein>
<dbReference type="Proteomes" id="UP000700596">
    <property type="component" value="Unassembled WGS sequence"/>
</dbReference>
<evidence type="ECO:0000259" key="4">
    <source>
        <dbReference type="PROSITE" id="PS51279"/>
    </source>
</evidence>
<keyword evidence="6" id="KW-1185">Reference proteome</keyword>
<dbReference type="PANTHER" id="PTHR48407">
    <property type="entry name" value="CRANIOFACIAL DEVELOPMENT PROTEIN 1"/>
    <property type="match status" value="1"/>
</dbReference>
<dbReference type="GO" id="GO:0000812">
    <property type="term" value="C:Swr1 complex"/>
    <property type="evidence" value="ECO:0007669"/>
    <property type="project" value="TreeGrafter"/>
</dbReference>
<dbReference type="InterPro" id="IPR027124">
    <property type="entry name" value="Swc5/CFDP1/2"/>
</dbReference>
<evidence type="ECO:0000256" key="2">
    <source>
        <dbReference type="ARBA" id="ARBA00019138"/>
    </source>
</evidence>
<feature type="compositionally biased region" description="Low complexity" evidence="3">
    <location>
        <begin position="29"/>
        <end position="40"/>
    </location>
</feature>
<organism evidence="5 6">
    <name type="scientific">Dendryphion nanum</name>
    <dbReference type="NCBI Taxonomy" id="256645"/>
    <lineage>
        <taxon>Eukaryota</taxon>
        <taxon>Fungi</taxon>
        <taxon>Dikarya</taxon>
        <taxon>Ascomycota</taxon>
        <taxon>Pezizomycotina</taxon>
        <taxon>Dothideomycetes</taxon>
        <taxon>Pleosporomycetidae</taxon>
        <taxon>Pleosporales</taxon>
        <taxon>Torulaceae</taxon>
        <taxon>Dendryphion</taxon>
    </lineage>
</organism>
<feature type="domain" description="BCNT-C" evidence="4">
    <location>
        <begin position="342"/>
        <end position="423"/>
    </location>
</feature>
<evidence type="ECO:0000313" key="5">
    <source>
        <dbReference type="EMBL" id="KAH7128498.1"/>
    </source>
</evidence>
<feature type="compositionally biased region" description="Acidic residues" evidence="3">
    <location>
        <begin position="83"/>
        <end position="92"/>
    </location>
</feature>
<gene>
    <name evidence="5" type="ORF">B0J11DRAFT_272358</name>
</gene>
<sequence length="423" mass="46150">MAPHDPFDDMEEDEKTYHESSDEDFNPTAAPADESSASSNENEDEDKDNAEQATSKKNKGKSRGKPSNGKLNNKRKRKAPATDELDSGDEATIEAANQRKAKKQRKANQLGGDSEDDDDSGDNGLLWSDDEGGEGGLIRTRAQRRVEPKEKRPLARTDGATVDVEALWAAMSAAPLHPVVVDPKNVETGHDASLANDSNTIGGGAGASAQEEEAAHNETDTVLVRKTYTFAGQRTTEEKHVPRSILKGQLAEGWKQVAATAAGPSPSMQEKGSAGDNEGDSQSRKQTQDGQEVSQSKVQRSIRRPPRRPSRFDPNPTGFVRGLLPEHQLTWPRKVTAPTNGQQNVPAPEAHKIARPDKAQKLNVVDKSRLDWTGFVDKEGIAEELQVHGKTKEAYLGRMDFLAGVEARQEEERRRAKPTTTVS</sequence>
<feature type="region of interest" description="Disordered" evidence="3">
    <location>
        <begin position="183"/>
        <end position="223"/>
    </location>
</feature>
<reference evidence="5" key="1">
    <citation type="journal article" date="2021" name="Nat. Commun.">
        <title>Genetic determinants of endophytism in the Arabidopsis root mycobiome.</title>
        <authorList>
            <person name="Mesny F."/>
            <person name="Miyauchi S."/>
            <person name="Thiergart T."/>
            <person name="Pickel B."/>
            <person name="Atanasova L."/>
            <person name="Karlsson M."/>
            <person name="Huettel B."/>
            <person name="Barry K.W."/>
            <person name="Haridas S."/>
            <person name="Chen C."/>
            <person name="Bauer D."/>
            <person name="Andreopoulos W."/>
            <person name="Pangilinan J."/>
            <person name="LaButti K."/>
            <person name="Riley R."/>
            <person name="Lipzen A."/>
            <person name="Clum A."/>
            <person name="Drula E."/>
            <person name="Henrissat B."/>
            <person name="Kohler A."/>
            <person name="Grigoriev I.V."/>
            <person name="Martin F.M."/>
            <person name="Hacquard S."/>
        </authorList>
    </citation>
    <scope>NUCLEOTIDE SEQUENCE</scope>
    <source>
        <strain evidence="5">MPI-CAGE-CH-0243</strain>
    </source>
</reference>
<dbReference type="PANTHER" id="PTHR48407:SF1">
    <property type="entry name" value="CRANIOFACIAL DEVELOPMENT PROTEIN 1"/>
    <property type="match status" value="1"/>
</dbReference>
<evidence type="ECO:0000256" key="3">
    <source>
        <dbReference type="SAM" id="MobiDB-lite"/>
    </source>
</evidence>
<comment type="caution">
    <text evidence="5">The sequence shown here is derived from an EMBL/GenBank/DDBJ whole genome shotgun (WGS) entry which is preliminary data.</text>
</comment>
<feature type="compositionally biased region" description="Basic and acidic residues" evidence="3">
    <location>
        <begin position="144"/>
        <end position="155"/>
    </location>
</feature>
<proteinExistence type="inferred from homology"/>
<dbReference type="AlphaFoldDB" id="A0A9P9E079"/>
<evidence type="ECO:0000313" key="6">
    <source>
        <dbReference type="Proteomes" id="UP000700596"/>
    </source>
</evidence>
<feature type="region of interest" description="Disordered" evidence="3">
    <location>
        <begin position="256"/>
        <end position="326"/>
    </location>
</feature>
<name>A0A9P9E079_9PLEO</name>
<dbReference type="InterPro" id="IPR011421">
    <property type="entry name" value="BCNT-C"/>
</dbReference>
<feature type="compositionally biased region" description="Polar residues" evidence="3">
    <location>
        <begin position="288"/>
        <end position="299"/>
    </location>
</feature>
<feature type="region of interest" description="Disordered" evidence="3">
    <location>
        <begin position="1"/>
        <end position="158"/>
    </location>
</feature>
<dbReference type="Pfam" id="PF07572">
    <property type="entry name" value="BCNT"/>
    <property type="match status" value="1"/>
</dbReference>
<comment type="similarity">
    <text evidence="1">Belongs to the SWC5 family.</text>
</comment>
<accession>A0A9P9E079</accession>
<dbReference type="OrthoDB" id="445677at2759"/>
<dbReference type="EMBL" id="JAGMWT010000005">
    <property type="protein sequence ID" value="KAH7128498.1"/>
    <property type="molecule type" value="Genomic_DNA"/>
</dbReference>
<feature type="compositionally biased region" description="Basic residues" evidence="3">
    <location>
        <begin position="300"/>
        <end position="309"/>
    </location>
</feature>
<dbReference type="PROSITE" id="PS51279">
    <property type="entry name" value="BCNT_C"/>
    <property type="match status" value="1"/>
</dbReference>